<dbReference type="Gene3D" id="3.40.1410.10">
    <property type="entry name" value="Chorismate lyase-like"/>
    <property type="match status" value="1"/>
</dbReference>
<dbReference type="InterPro" id="IPR036390">
    <property type="entry name" value="WH_DNA-bd_sf"/>
</dbReference>
<dbReference type="NCBIfam" id="TIGR02325">
    <property type="entry name" value="C_P_lyase_phnF"/>
    <property type="match status" value="1"/>
</dbReference>
<sequence length="245" mass="25777">MSELIEALRRGEGLAAWRQIADALEGEIAAGQLAQGAQLPTEAALAVRFAVNRHTVRRALAALAERGLVRASQGRGTFVEVPPLAYPIGRRTRFSEIVTGAGREPWGDLISQSEGAASPEVAAMLAVPEGAPLLELVTVHRADGVPLSTARTWLPLPRFAGFAGAYETSGSITRALAACGVPDYTRLSTRIRARMAEPAEAVRLDLTPGRAVIVVSSVNVDGEGLPVQANRAVFAADRVELVVGS</sequence>
<dbReference type="PANTHER" id="PTHR44846:SF1">
    <property type="entry name" value="MANNOSYL-D-GLYCERATE TRANSPORT_METABOLISM SYSTEM REPRESSOR MNGR-RELATED"/>
    <property type="match status" value="1"/>
</dbReference>
<evidence type="ECO:0000256" key="1">
    <source>
        <dbReference type="ARBA" id="ARBA00023015"/>
    </source>
</evidence>
<dbReference type="PROSITE" id="PS50949">
    <property type="entry name" value="HTH_GNTR"/>
    <property type="match status" value="1"/>
</dbReference>
<dbReference type="SMART" id="SM00345">
    <property type="entry name" value="HTH_GNTR"/>
    <property type="match status" value="1"/>
</dbReference>
<name>A0ABU0HEV1_9HYPH</name>
<dbReference type="CDD" id="cd07377">
    <property type="entry name" value="WHTH_GntR"/>
    <property type="match status" value="1"/>
</dbReference>
<accession>A0ABU0HEV1</accession>
<keyword evidence="1" id="KW-0805">Transcription regulation</keyword>
<proteinExistence type="predicted"/>
<dbReference type="InterPro" id="IPR028978">
    <property type="entry name" value="Chorismate_lyase_/UTRA_dom_sf"/>
</dbReference>
<dbReference type="EMBL" id="JAUSVV010000001">
    <property type="protein sequence ID" value="MDQ0440858.1"/>
    <property type="molecule type" value="Genomic_DNA"/>
</dbReference>
<dbReference type="Pfam" id="PF00392">
    <property type="entry name" value="GntR"/>
    <property type="match status" value="1"/>
</dbReference>
<dbReference type="SUPFAM" id="SSF46785">
    <property type="entry name" value="Winged helix' DNA-binding domain"/>
    <property type="match status" value="1"/>
</dbReference>
<organism evidence="5 6">
    <name type="scientific">Methylobacterium persicinum</name>
    <dbReference type="NCBI Taxonomy" id="374426"/>
    <lineage>
        <taxon>Bacteria</taxon>
        <taxon>Pseudomonadati</taxon>
        <taxon>Pseudomonadota</taxon>
        <taxon>Alphaproteobacteria</taxon>
        <taxon>Hyphomicrobiales</taxon>
        <taxon>Methylobacteriaceae</taxon>
        <taxon>Methylobacterium</taxon>
    </lineage>
</organism>
<reference evidence="5 6" key="1">
    <citation type="submission" date="2023-07" db="EMBL/GenBank/DDBJ databases">
        <title>Genomic Encyclopedia of Type Strains, Phase IV (KMG-IV): sequencing the most valuable type-strain genomes for metagenomic binning, comparative biology and taxonomic classification.</title>
        <authorList>
            <person name="Goeker M."/>
        </authorList>
    </citation>
    <scope>NUCLEOTIDE SEQUENCE [LARGE SCALE GENOMIC DNA]</scope>
    <source>
        <strain evidence="5 6">DSM 19562</strain>
    </source>
</reference>
<dbReference type="PANTHER" id="PTHR44846">
    <property type="entry name" value="MANNOSYL-D-GLYCERATE TRANSPORT/METABOLISM SYSTEM REPRESSOR MNGR-RELATED"/>
    <property type="match status" value="1"/>
</dbReference>
<gene>
    <name evidence="5" type="ORF">QO016_000335</name>
</gene>
<dbReference type="RefSeq" id="WP_238250784.1">
    <property type="nucleotide sequence ID" value="NZ_BPQX01000044.1"/>
</dbReference>
<evidence type="ECO:0000256" key="3">
    <source>
        <dbReference type="ARBA" id="ARBA00023163"/>
    </source>
</evidence>
<dbReference type="Proteomes" id="UP001236369">
    <property type="component" value="Unassembled WGS sequence"/>
</dbReference>
<comment type="caution">
    <text evidence="5">The sequence shown here is derived from an EMBL/GenBank/DDBJ whole genome shotgun (WGS) entry which is preliminary data.</text>
</comment>
<keyword evidence="6" id="KW-1185">Reference proteome</keyword>
<dbReference type="InterPro" id="IPR011663">
    <property type="entry name" value="UTRA"/>
</dbReference>
<dbReference type="InterPro" id="IPR036388">
    <property type="entry name" value="WH-like_DNA-bd_sf"/>
</dbReference>
<evidence type="ECO:0000313" key="5">
    <source>
        <dbReference type="EMBL" id="MDQ0440858.1"/>
    </source>
</evidence>
<feature type="domain" description="HTH gntR-type" evidence="4">
    <location>
        <begin position="14"/>
        <end position="82"/>
    </location>
</feature>
<dbReference type="SUPFAM" id="SSF64288">
    <property type="entry name" value="Chorismate lyase-like"/>
    <property type="match status" value="1"/>
</dbReference>
<keyword evidence="2" id="KW-0238">DNA-binding</keyword>
<evidence type="ECO:0000313" key="6">
    <source>
        <dbReference type="Proteomes" id="UP001236369"/>
    </source>
</evidence>
<dbReference type="PRINTS" id="PR00035">
    <property type="entry name" value="HTHGNTR"/>
</dbReference>
<dbReference type="InterPro" id="IPR012702">
    <property type="entry name" value="CP_lyase_PhnF"/>
</dbReference>
<dbReference type="SMART" id="SM00866">
    <property type="entry name" value="UTRA"/>
    <property type="match status" value="1"/>
</dbReference>
<evidence type="ECO:0000256" key="2">
    <source>
        <dbReference type="ARBA" id="ARBA00023125"/>
    </source>
</evidence>
<evidence type="ECO:0000259" key="4">
    <source>
        <dbReference type="PROSITE" id="PS50949"/>
    </source>
</evidence>
<dbReference type="InterPro" id="IPR050679">
    <property type="entry name" value="Bact_HTH_transcr_reg"/>
</dbReference>
<dbReference type="InterPro" id="IPR000524">
    <property type="entry name" value="Tscrpt_reg_HTH_GntR"/>
</dbReference>
<dbReference type="Pfam" id="PF07702">
    <property type="entry name" value="UTRA"/>
    <property type="match status" value="1"/>
</dbReference>
<protein>
    <submittedName>
        <fullName evidence="5">GntR family phosphonate transport system transcriptional regulator</fullName>
    </submittedName>
</protein>
<dbReference type="Gene3D" id="1.10.10.10">
    <property type="entry name" value="Winged helix-like DNA-binding domain superfamily/Winged helix DNA-binding domain"/>
    <property type="match status" value="1"/>
</dbReference>
<keyword evidence="3" id="KW-0804">Transcription</keyword>